<dbReference type="EMBL" id="JACHMB010000001">
    <property type="protein sequence ID" value="MBB5773616.1"/>
    <property type="molecule type" value="Genomic_DNA"/>
</dbReference>
<dbReference type="RefSeq" id="WP_185067577.1">
    <property type="nucleotide sequence ID" value="NZ_JACHMB010000001.1"/>
</dbReference>
<comment type="caution">
    <text evidence="2">The sequence shown here is derived from an EMBL/GenBank/DDBJ whole genome shotgun (WGS) entry which is preliminary data.</text>
</comment>
<evidence type="ECO:0000313" key="2">
    <source>
        <dbReference type="EMBL" id="MBB5773616.1"/>
    </source>
</evidence>
<gene>
    <name evidence="2" type="ORF">HD596_000372</name>
</gene>
<feature type="chain" id="PRO_5038337211" description="Lipoprotein" evidence="1">
    <location>
        <begin position="31"/>
        <end position="145"/>
    </location>
</feature>
<proteinExistence type="predicted"/>
<dbReference type="AlphaFoldDB" id="A0A7W9FY29"/>
<protein>
    <recommendedName>
        <fullName evidence="4">Lipoprotein</fullName>
    </recommendedName>
</protein>
<keyword evidence="3" id="KW-1185">Reference proteome</keyword>
<evidence type="ECO:0000313" key="3">
    <source>
        <dbReference type="Proteomes" id="UP000579153"/>
    </source>
</evidence>
<organism evidence="2 3">
    <name type="scientific">Nonomuraea jabiensis</name>
    <dbReference type="NCBI Taxonomy" id="882448"/>
    <lineage>
        <taxon>Bacteria</taxon>
        <taxon>Bacillati</taxon>
        <taxon>Actinomycetota</taxon>
        <taxon>Actinomycetes</taxon>
        <taxon>Streptosporangiales</taxon>
        <taxon>Streptosporangiaceae</taxon>
        <taxon>Nonomuraea</taxon>
    </lineage>
</organism>
<sequence length="145" mass="15060">MTTAPPSPLTALLIAGAVALLAACSAQVQCGPCGGSGVQLLMEGAVAVQGRTYEVCDRRGACEKGELPVMRATPAPASPVPVVFVPLPGGATDHSRQTIDAMIRDGAGRIVGRGRATFPEYRPLEQTEPCHCYEARTDLSIKQSA</sequence>
<dbReference type="Proteomes" id="UP000579153">
    <property type="component" value="Unassembled WGS sequence"/>
</dbReference>
<keyword evidence="1" id="KW-0732">Signal</keyword>
<reference evidence="2 3" key="1">
    <citation type="submission" date="2020-08" db="EMBL/GenBank/DDBJ databases">
        <title>Sequencing the genomes of 1000 actinobacteria strains.</title>
        <authorList>
            <person name="Klenk H.-P."/>
        </authorList>
    </citation>
    <scope>NUCLEOTIDE SEQUENCE [LARGE SCALE GENOMIC DNA]</scope>
    <source>
        <strain evidence="2 3">DSM 45507</strain>
    </source>
</reference>
<feature type="signal peptide" evidence="1">
    <location>
        <begin position="1"/>
        <end position="30"/>
    </location>
</feature>
<accession>A0A7W9FY29</accession>
<evidence type="ECO:0000256" key="1">
    <source>
        <dbReference type="SAM" id="SignalP"/>
    </source>
</evidence>
<evidence type="ECO:0008006" key="4">
    <source>
        <dbReference type="Google" id="ProtNLM"/>
    </source>
</evidence>
<name>A0A7W9FY29_9ACTN</name>